<dbReference type="RefSeq" id="WP_091973746.1">
    <property type="nucleotide sequence ID" value="NZ_FOPM01000019.1"/>
</dbReference>
<reference evidence="3" key="1">
    <citation type="submission" date="2016-10" db="EMBL/GenBank/DDBJ databases">
        <authorList>
            <person name="Varghese N."/>
            <person name="Submissions S."/>
        </authorList>
    </citation>
    <scope>NUCLEOTIDE SEQUENCE [LARGE SCALE GENOMIC DNA]</scope>
    <source>
        <strain evidence="3">Gh-105</strain>
    </source>
</reference>
<dbReference type="InterPro" id="IPR006311">
    <property type="entry name" value="TAT_signal"/>
</dbReference>
<evidence type="ECO:0000256" key="1">
    <source>
        <dbReference type="SAM" id="MobiDB-lite"/>
    </source>
</evidence>
<feature type="region of interest" description="Disordered" evidence="1">
    <location>
        <begin position="622"/>
        <end position="652"/>
    </location>
</feature>
<gene>
    <name evidence="2" type="ORF">SAMN05192565_11981</name>
</gene>
<keyword evidence="3" id="KW-1185">Reference proteome</keyword>
<organism evidence="2 3">
    <name type="scientific">Methylobacterium gossipiicola</name>
    <dbReference type="NCBI Taxonomy" id="582675"/>
    <lineage>
        <taxon>Bacteria</taxon>
        <taxon>Pseudomonadati</taxon>
        <taxon>Pseudomonadota</taxon>
        <taxon>Alphaproteobacteria</taxon>
        <taxon>Hyphomicrobiales</taxon>
        <taxon>Methylobacteriaceae</taxon>
        <taxon>Methylobacterium</taxon>
    </lineage>
</organism>
<dbReference type="OrthoDB" id="9801383at2"/>
<name>A0A1I2W7K8_9HYPH</name>
<dbReference type="Pfam" id="PF05787">
    <property type="entry name" value="PhoX"/>
    <property type="match status" value="1"/>
</dbReference>
<evidence type="ECO:0000313" key="3">
    <source>
        <dbReference type="Proteomes" id="UP000199229"/>
    </source>
</evidence>
<protein>
    <recommendedName>
        <fullName evidence="4">dTDP-glucose 4,6-dehydratase</fullName>
    </recommendedName>
</protein>
<accession>A0A1I2W7K8</accession>
<evidence type="ECO:0000313" key="2">
    <source>
        <dbReference type="EMBL" id="SFG96056.1"/>
    </source>
</evidence>
<evidence type="ECO:0008006" key="4">
    <source>
        <dbReference type="Google" id="ProtNLM"/>
    </source>
</evidence>
<dbReference type="InterPro" id="IPR008557">
    <property type="entry name" value="PhoX"/>
</dbReference>
<proteinExistence type="predicted"/>
<dbReference type="SUPFAM" id="SSF63829">
    <property type="entry name" value="Calcium-dependent phosphotriesterase"/>
    <property type="match status" value="1"/>
</dbReference>
<feature type="region of interest" description="Disordered" evidence="1">
    <location>
        <begin position="1"/>
        <end position="26"/>
    </location>
</feature>
<dbReference type="EMBL" id="FOPM01000019">
    <property type="protein sequence ID" value="SFG96056.1"/>
    <property type="molecule type" value="Genomic_DNA"/>
</dbReference>
<dbReference type="PANTHER" id="PTHR35399">
    <property type="entry name" value="SLR8030 PROTEIN"/>
    <property type="match status" value="1"/>
</dbReference>
<sequence>MTEPTRTRSQAAEAAEDAGSNPSANATFGDVVAARFDRRDLLRGLLGVGAIAAVVTPRALAATEAAAAAEAAPAAAVPAETAPTRFPFAEVEAGSDTHHHVAAGHDAEILIRWGDPVLPGAPAFDPHHQSAAAQAKQFGYNNDFVGYFPMPGAADPAAHGLLVVNHEYTNEELMFPGLGRQDLKSVAFAGMTKTLVDIEMAAHGGSVLEIRRTDGQWAVVPDSKYARRITAETPMVLTGPAAGSARLVTAADPTGRSVHGMINNCAGGTTPWGTWLTCEENINYYFSGTLPADSGEAKNHARFNLPNSAYAWGRFHERFDIGKTPNEPNRFGWVVEIDPFDPTSVPKKRTAMGRFKHEGAAGIVAKTGQYVVYQGDDERFDYVYKFVTTGRVDSGDRDLLDSGTLHVARFDADGRGTWMPLVFGQGPLTPENGFQTQADVLIGARLAADRLGATKMDRPEDVEANPKTGKVYVMLTNNGKRKADQTDAVNPRADNRFGHIVELTPDDGDHAATGFSWEILVRCGDPAIAAVGATFSSATTKDGWFGMPDNCAVDGQGRLWVATDGNSASRTGRADGIWAMETEGQGRGTGKHFFRVPCGAEMCGPYFTPDDTTFFVAVQHPGEADEDDPKAAPATFEAPSTRWPDFDSAMPPRPAVVAITKRGGGRVGT</sequence>
<dbReference type="STRING" id="582675.SAMN05192565_11981"/>
<dbReference type="Proteomes" id="UP000199229">
    <property type="component" value="Unassembled WGS sequence"/>
</dbReference>
<dbReference type="PROSITE" id="PS51318">
    <property type="entry name" value="TAT"/>
    <property type="match status" value="1"/>
</dbReference>
<dbReference type="PANTHER" id="PTHR35399:SF2">
    <property type="entry name" value="DUF839 DOMAIN-CONTAINING PROTEIN"/>
    <property type="match status" value="1"/>
</dbReference>
<dbReference type="AlphaFoldDB" id="A0A1I2W7K8"/>